<gene>
    <name evidence="3" type="primary">RIT1_1</name>
    <name evidence="3" type="ORF">GRS66_004188</name>
</gene>
<name>A0A6C1DXL7_SACPS</name>
<keyword evidence="4" id="KW-1185">Reference proteome</keyword>
<keyword evidence="3" id="KW-0808">Transferase</keyword>
<dbReference type="Pfam" id="PF17184">
    <property type="entry name" value="Rit1_C"/>
    <property type="match status" value="1"/>
</dbReference>
<dbReference type="Pfam" id="PF04179">
    <property type="entry name" value="Init_tRNA_PT"/>
    <property type="match status" value="1"/>
</dbReference>
<organism evidence="3 4">
    <name type="scientific">Saccharomyces pastorianus</name>
    <name type="common">Lager yeast</name>
    <name type="synonym">Saccharomyces cerevisiae x Saccharomyces eubayanus</name>
    <dbReference type="NCBI Taxonomy" id="27292"/>
    <lineage>
        <taxon>Eukaryota</taxon>
        <taxon>Fungi</taxon>
        <taxon>Dikarya</taxon>
        <taxon>Ascomycota</taxon>
        <taxon>Saccharomycotina</taxon>
        <taxon>Saccharomycetes</taxon>
        <taxon>Saccharomycetales</taxon>
        <taxon>Saccharomycetaceae</taxon>
        <taxon>Saccharomyces</taxon>
    </lineage>
</organism>
<sequence length="513" mass="58867">MVSRLSKRYRSRVQFSISVMDENIYLSLSQINKDIRKENKSVRNRLQSILLDNKFLQDRVIPIFPHYPLIPNERCGLWYCNPSSFKQTSYFKSTDGHVNQWDFSTRRLNFHLLETIRDNKGIIIVDSTRRGKKIPDALSKTVPIWCAVLNTLMLQETEKNVAIDKVLYLPPETVPKSEYDMIKRKIPELVAKLQKLNIIDSKNLNELFMGKLLRPIWVHPGSSLLDHSVDYFTGEVQEYEAWETPEDQNIIPIILCTVSYQAQDGMDKRYGFTYVQGAADDHELWSFGLDSNMFWAHIEYLGDASYSDDQLHDYIMDLAAAKLRNQCYIQDKGSLDEVFGNIDKITNEISLGKVSSGLTINKNLKQKLKSEYGKVIIFSNSVTVAEDTDDEEESGTDPFISIYKLQSGDKKSSKALRSTFPRIHGEIQSLFTNRDEKIKPMLICCNTGTDMSIGVILSILCTKYTEEWMLTSELPDISKLIVRKHLTKLISHLKGRNVNPSRATLNSVNSFLM</sequence>
<dbReference type="PANTHER" id="PTHR31811:SF0">
    <property type="entry name" value="TRNA A64-2'-O-RIBOSYLPHOSPHATE TRANSFERASE"/>
    <property type="match status" value="1"/>
</dbReference>
<proteinExistence type="predicted"/>
<evidence type="ECO:0000259" key="2">
    <source>
        <dbReference type="Pfam" id="PF17184"/>
    </source>
</evidence>
<dbReference type="OrthoDB" id="45256at2759"/>
<dbReference type="InterPro" id="IPR007306">
    <property type="entry name" value="Rit1"/>
</dbReference>
<reference evidence="3 4" key="1">
    <citation type="journal article" date="2019" name="BMC Genomics">
        <title>Chromosome level assembly and comparative genome analysis confirm lager-brewing yeasts originated from a single hybridization.</title>
        <authorList>
            <person name="Salazar A.N."/>
            <person name="Gorter de Vries A.R."/>
            <person name="van den Broek M."/>
            <person name="Brouwers N."/>
            <person name="de la Torre Cortes P."/>
            <person name="Kuijpers N.G.A."/>
            <person name="Daran J.G."/>
            <person name="Abeel T."/>
        </authorList>
    </citation>
    <scope>NUCLEOTIDE SEQUENCE [LARGE SCALE GENOMIC DNA]</scope>
    <source>
        <strain evidence="3 4">CBS 1483</strain>
    </source>
</reference>
<dbReference type="InterPro" id="IPR033421">
    <property type="entry name" value="Rit1_DUSP-like"/>
</dbReference>
<evidence type="ECO:0000259" key="1">
    <source>
        <dbReference type="Pfam" id="PF04179"/>
    </source>
</evidence>
<dbReference type="EMBL" id="CP048994">
    <property type="protein sequence ID" value="QID81792.1"/>
    <property type="molecule type" value="Genomic_DNA"/>
</dbReference>
<dbReference type="InterPro" id="IPR033449">
    <property type="entry name" value="Rit1_N"/>
</dbReference>
<dbReference type="GO" id="GO:0043399">
    <property type="term" value="F:tRNA adenosine(64)-2'-O-ribosylphosphate transferase activity"/>
    <property type="evidence" value="ECO:0007669"/>
    <property type="project" value="InterPro"/>
</dbReference>
<feature type="domain" description="Rit1 N-terminal" evidence="2">
    <location>
        <begin position="35"/>
        <end position="318"/>
    </location>
</feature>
<dbReference type="GO" id="GO:0005737">
    <property type="term" value="C:cytoplasm"/>
    <property type="evidence" value="ECO:0007669"/>
    <property type="project" value="TreeGrafter"/>
</dbReference>
<protein>
    <submittedName>
        <fullName evidence="3">tRNA A64-2'-O-ribosylphosphate transferase</fullName>
    </submittedName>
</protein>
<evidence type="ECO:0000313" key="4">
    <source>
        <dbReference type="Proteomes" id="UP000501346"/>
    </source>
</evidence>
<evidence type="ECO:0000313" key="3">
    <source>
        <dbReference type="EMBL" id="QID81792.1"/>
    </source>
</evidence>
<dbReference type="PIRSF" id="PIRSF007747">
    <property type="entry name" value="Ribosyl_Ptfrase"/>
    <property type="match status" value="1"/>
</dbReference>
<dbReference type="Proteomes" id="UP000501346">
    <property type="component" value="Chromosome ScXIII"/>
</dbReference>
<feature type="domain" description="Rit1 DUSP-like" evidence="1">
    <location>
        <begin position="402"/>
        <end position="512"/>
    </location>
</feature>
<accession>A0A6C1DXL7</accession>
<dbReference type="PANTHER" id="PTHR31811">
    <property type="entry name" value="TRNA A64-2'-O-RIBOSYLPHOSPHATE TRANSFERASE"/>
    <property type="match status" value="1"/>
</dbReference>
<dbReference type="AlphaFoldDB" id="A0A6C1DXL7"/>
<dbReference type="GO" id="GO:0019988">
    <property type="term" value="P:charged-tRNA amino acid modification"/>
    <property type="evidence" value="ECO:0007669"/>
    <property type="project" value="InterPro"/>
</dbReference>